<sequence>MASSQPSLKQRSRKQNQEFFRDQSKNEYSLNTVSDNNWQLFMWFASLETVENYICLFILVWDTIPVRNSAQYSKQLKEETDNLIQIIKELNISKENDKNYSKIKIKEAKELQQAPLNNKNSQVSNSTILEDSNKQLIEDELQGTRDTQELSKRENENLKAQVIELIKENSKQQAALDNLTNAFWNDNESHNSKKLIQDITDLQDMLTDFTMVQGSDYKIINNEANALLRAFRCEVNCPSLRASLVLGFLLQRVIIVKILVEVEKYLNGMLEGSRGTALERDIVNTTETLINQTILLEKNRKGEDDITKITPIKIRQHVYSALSCRGFPSDHSLITTTASKLLHKINRFRKIVDEETKSEMDDLAIQITHKSQYCGWVRRRNAAKYIKCKWSKQCRDITQSWRPMVKTNELCLKLYKKGGLF</sequence>
<name>A0A2N0P467_9GLOM</name>
<dbReference type="EMBL" id="LLXJ01001558">
    <property type="protein sequence ID" value="PKC01615.1"/>
    <property type="molecule type" value="Genomic_DNA"/>
</dbReference>
<feature type="coiled-coil region" evidence="1">
    <location>
        <begin position="148"/>
        <end position="182"/>
    </location>
</feature>
<dbReference type="VEuPathDB" id="FungiDB:RhiirA1_438407"/>
<dbReference type="AlphaFoldDB" id="A0A2N0P467"/>
<dbReference type="VEuPathDB" id="FungiDB:FUN_007840"/>
<evidence type="ECO:0000256" key="1">
    <source>
        <dbReference type="SAM" id="Coils"/>
    </source>
</evidence>
<dbReference type="VEuPathDB" id="FungiDB:FUN_007922"/>
<evidence type="ECO:0000313" key="2">
    <source>
        <dbReference type="EMBL" id="PKC01615.1"/>
    </source>
</evidence>
<comment type="caution">
    <text evidence="2">The sequence shown here is derived from an EMBL/GenBank/DDBJ whole genome shotgun (WGS) entry which is preliminary data.</text>
</comment>
<dbReference type="VEuPathDB" id="FungiDB:RhiirFUN_026199"/>
<organism evidence="2 3">
    <name type="scientific">Rhizophagus irregularis</name>
    <dbReference type="NCBI Taxonomy" id="588596"/>
    <lineage>
        <taxon>Eukaryota</taxon>
        <taxon>Fungi</taxon>
        <taxon>Fungi incertae sedis</taxon>
        <taxon>Mucoromycota</taxon>
        <taxon>Glomeromycotina</taxon>
        <taxon>Glomeromycetes</taxon>
        <taxon>Glomerales</taxon>
        <taxon>Glomeraceae</taxon>
        <taxon>Rhizophagus</taxon>
    </lineage>
</organism>
<evidence type="ECO:0000313" key="3">
    <source>
        <dbReference type="Proteomes" id="UP000232722"/>
    </source>
</evidence>
<reference evidence="2 3" key="1">
    <citation type="submission" date="2016-04" db="EMBL/GenBank/DDBJ databases">
        <title>Genome analyses suggest a sexual origin of heterokaryosis in a supposedly ancient asexual fungus.</title>
        <authorList>
            <person name="Ropars J."/>
            <person name="Sedzielewska K."/>
            <person name="Noel J."/>
            <person name="Charron P."/>
            <person name="Farinelli L."/>
            <person name="Marton T."/>
            <person name="Kruger M."/>
            <person name="Pelin A."/>
            <person name="Brachmann A."/>
            <person name="Corradi N."/>
        </authorList>
    </citation>
    <scope>NUCLEOTIDE SEQUENCE [LARGE SCALE GENOMIC DNA]</scope>
    <source>
        <strain evidence="2 3">A5</strain>
    </source>
</reference>
<dbReference type="VEuPathDB" id="FungiDB:RhiirA1_418143"/>
<protein>
    <submittedName>
        <fullName evidence="2">Uncharacterized protein</fullName>
    </submittedName>
</protein>
<dbReference type="Proteomes" id="UP000232722">
    <property type="component" value="Unassembled WGS sequence"/>
</dbReference>
<keyword evidence="1" id="KW-0175">Coiled coil</keyword>
<reference evidence="2 3" key="2">
    <citation type="submission" date="2017-09" db="EMBL/GenBank/DDBJ databases">
        <title>Extensive intraspecific genome diversity in a model arbuscular mycorrhizal fungus.</title>
        <authorList>
            <person name="Chen E.C."/>
            <person name="Morin E."/>
            <person name="Beaudet D."/>
            <person name="Noel J."/>
            <person name="Ndikumana S."/>
            <person name="Charron P."/>
            <person name="St-Onge C."/>
            <person name="Giorgi J."/>
            <person name="Grigoriev I.V."/>
            <person name="Roux C."/>
            <person name="Martin F.M."/>
            <person name="Corradi N."/>
        </authorList>
    </citation>
    <scope>NUCLEOTIDE SEQUENCE [LARGE SCALE GENOMIC DNA]</scope>
    <source>
        <strain evidence="2 3">A5</strain>
    </source>
</reference>
<proteinExistence type="predicted"/>
<gene>
    <name evidence="2" type="ORF">RhiirA5_402744</name>
</gene>
<accession>A0A2N0P467</accession>